<dbReference type="OMA" id="VEWHINA"/>
<dbReference type="CDD" id="cd10283">
    <property type="entry name" value="MnuA_DNase1-like"/>
    <property type="match status" value="1"/>
</dbReference>
<keyword evidence="1" id="KW-0732">Signal</keyword>
<keyword evidence="4" id="KW-1185">Reference proteome</keyword>
<feature type="domain" description="Endonuclease/exonuclease/phosphatase" evidence="2">
    <location>
        <begin position="523"/>
        <end position="823"/>
    </location>
</feature>
<reference evidence="3 4" key="1">
    <citation type="journal article" date="2012" name="Genome Biol.">
        <title>Genome and low-iron response of an oceanic diatom adapted to chronic iron limitation.</title>
        <authorList>
            <person name="Lommer M."/>
            <person name="Specht M."/>
            <person name="Roy A.S."/>
            <person name="Kraemer L."/>
            <person name="Andreson R."/>
            <person name="Gutowska M.A."/>
            <person name="Wolf J."/>
            <person name="Bergner S.V."/>
            <person name="Schilhabel M.B."/>
            <person name="Klostermeier U.C."/>
            <person name="Beiko R.G."/>
            <person name="Rosenstiel P."/>
            <person name="Hippler M."/>
            <person name="Laroche J."/>
        </authorList>
    </citation>
    <scope>NUCLEOTIDE SEQUENCE [LARGE SCALE GENOMIC DNA]</scope>
    <source>
        <strain evidence="3 4">CCMP1005</strain>
    </source>
</reference>
<dbReference type="GO" id="GO:0003824">
    <property type="term" value="F:catalytic activity"/>
    <property type="evidence" value="ECO:0007669"/>
    <property type="project" value="InterPro"/>
</dbReference>
<dbReference type="Proteomes" id="UP000266841">
    <property type="component" value="Unassembled WGS sequence"/>
</dbReference>
<sequence>MKVLPVALSAIAVTSVLGQSKNQQIIHTSDTERDFQDTKDKDIGEQKILEEYIVQERGDSVSIEDPLSGRRMVTASDLIITGVFDGPLSGGVPKAIELCALADISDLSIYGIGSANNGGGTDGEEFALSGSAVAGDCLTVASESAGFTTYFGEAPTFTTSAASINGDDAVELFQNGEVVDVLGYQNVDGTGQGWEYLDGWAYRNSGSLPSSTFDINKWTFSGTNAVDSCTTNSGWPTPSPSALGLTRIHTIQGSSSSVTLTSPVKVEAIITSILMPAGFFIQEEDSDVDGDSNTSEGIIVFCGCDVSMYTVGDLVQVSGVPSEFYSMSQIDASSGSVTIVRSNVALPTPTDISLPASGSTSASDTFESVEGMLVHFPDTLVVSEYFELARYGQIVLTEGSRPYQFTHDFSPNATEYASFMDALETRRIILDDDNDVQNYPISGESDKPYPYPNRGGFPNGGLSLGNRFRGGDTISGLVGVLQYSFGSWRVRPVAGVEYAFTSVNVDQWSSAPSSVDGSLKVASFNVLNYFTTLNERGANSDDELDRQRAKIVSAMQVMDCDILGLIEIENSDDDAATIDLVNGLNDVVGDGTYNYVATGQIGTDEIKVAFIYKPTTVSLVGDFAILDSNVDSDFIDTKNRPSLIQTFEQIATGEKITISVNHFKSKGSSCNSLGDPNLGDGQANCSQTRAKASIALANFLASDPTNSQSDNFLIIGDLNAYRKEDAITALITRGYTDLAEEFVGDSAYSYLFDGQIGYLDYGLANGPLLTQVSAVNIWNANADEVPLFDYNNCAEEGDEASFRRESCANGDLYAPDPLRSSDHDAVVIGFDLLDCDNIEIPPGGKSNKLEQLELRTKKEKCVARRIARREWKKQIFY</sequence>
<dbReference type="Gene3D" id="3.60.10.10">
    <property type="entry name" value="Endonuclease/exonuclease/phosphatase"/>
    <property type="match status" value="1"/>
</dbReference>
<evidence type="ECO:0000259" key="2">
    <source>
        <dbReference type="Pfam" id="PF03372"/>
    </source>
</evidence>
<dbReference type="Pfam" id="PF03372">
    <property type="entry name" value="Exo_endo_phos"/>
    <property type="match status" value="1"/>
</dbReference>
<dbReference type="CDD" id="cd04486">
    <property type="entry name" value="YhcR_OBF_like"/>
    <property type="match status" value="1"/>
</dbReference>
<dbReference type="InterPro" id="IPR005135">
    <property type="entry name" value="Endo/exonuclease/phosphatase"/>
</dbReference>
<feature type="signal peptide" evidence="1">
    <location>
        <begin position="1"/>
        <end position="18"/>
    </location>
</feature>
<gene>
    <name evidence="3" type="ORF">THAOC_06938</name>
</gene>
<dbReference type="SUPFAM" id="SSF56219">
    <property type="entry name" value="DNase I-like"/>
    <property type="match status" value="1"/>
</dbReference>
<proteinExistence type="predicted"/>
<evidence type="ECO:0000313" key="3">
    <source>
        <dbReference type="EMBL" id="EJK71602.1"/>
    </source>
</evidence>
<feature type="chain" id="PRO_5003838075" description="Endonuclease/exonuclease/phosphatase domain-containing protein" evidence="1">
    <location>
        <begin position="19"/>
        <end position="877"/>
    </location>
</feature>
<protein>
    <recommendedName>
        <fullName evidence="2">Endonuclease/exonuclease/phosphatase domain-containing protein</fullName>
    </recommendedName>
</protein>
<evidence type="ECO:0000256" key="1">
    <source>
        <dbReference type="SAM" id="SignalP"/>
    </source>
</evidence>
<organism evidence="3 4">
    <name type="scientific">Thalassiosira oceanica</name>
    <name type="common">Marine diatom</name>
    <dbReference type="NCBI Taxonomy" id="159749"/>
    <lineage>
        <taxon>Eukaryota</taxon>
        <taxon>Sar</taxon>
        <taxon>Stramenopiles</taxon>
        <taxon>Ochrophyta</taxon>
        <taxon>Bacillariophyta</taxon>
        <taxon>Coscinodiscophyceae</taxon>
        <taxon>Thalassiosirophycidae</taxon>
        <taxon>Thalassiosirales</taxon>
        <taxon>Thalassiosiraceae</taxon>
        <taxon>Thalassiosira</taxon>
    </lineage>
</organism>
<dbReference type="PANTHER" id="PTHR42834:SF1">
    <property type="entry name" value="ENDONUCLEASE_EXONUCLEASE_PHOSPHATASE FAMILY PROTEIN (AFU_ORTHOLOGUE AFUA_3G09210)"/>
    <property type="match status" value="1"/>
</dbReference>
<name>K0TL73_THAOC</name>
<dbReference type="AlphaFoldDB" id="K0TL73"/>
<dbReference type="PANTHER" id="PTHR42834">
    <property type="entry name" value="ENDONUCLEASE/EXONUCLEASE/PHOSPHATASE FAMILY PROTEIN (AFU_ORTHOLOGUE AFUA_3G09210)"/>
    <property type="match status" value="1"/>
</dbReference>
<dbReference type="OrthoDB" id="47488at2759"/>
<comment type="caution">
    <text evidence="3">The sequence shown here is derived from an EMBL/GenBank/DDBJ whole genome shotgun (WGS) entry which is preliminary data.</text>
</comment>
<dbReference type="NCBIfam" id="NF033681">
    <property type="entry name" value="ExeM_NucH_DNase"/>
    <property type="match status" value="1"/>
</dbReference>
<evidence type="ECO:0000313" key="4">
    <source>
        <dbReference type="Proteomes" id="UP000266841"/>
    </source>
</evidence>
<dbReference type="InterPro" id="IPR036691">
    <property type="entry name" value="Endo/exonu/phosph_ase_sf"/>
</dbReference>
<accession>K0TL73</accession>
<dbReference type="InterPro" id="IPR047971">
    <property type="entry name" value="ExeM-like"/>
</dbReference>
<dbReference type="EMBL" id="AGNL01007021">
    <property type="protein sequence ID" value="EJK71602.1"/>
    <property type="molecule type" value="Genomic_DNA"/>
</dbReference>